<keyword evidence="3" id="KW-1185">Reference proteome</keyword>
<evidence type="ECO:0000256" key="1">
    <source>
        <dbReference type="SAM" id="MobiDB-lite"/>
    </source>
</evidence>
<dbReference type="OrthoDB" id="6357689at2759"/>
<protein>
    <submittedName>
        <fullName evidence="2">Uncharacterized protein</fullName>
    </submittedName>
</protein>
<name>A0A5B7KDN8_PORTR</name>
<proteinExistence type="predicted"/>
<dbReference type="EMBL" id="VSRR010145305">
    <property type="protein sequence ID" value="MPD05290.1"/>
    <property type="molecule type" value="Genomic_DNA"/>
</dbReference>
<feature type="compositionally biased region" description="Low complexity" evidence="1">
    <location>
        <begin position="76"/>
        <end position="90"/>
    </location>
</feature>
<feature type="compositionally biased region" description="Polar residues" evidence="1">
    <location>
        <begin position="52"/>
        <end position="62"/>
    </location>
</feature>
<dbReference type="Proteomes" id="UP000324222">
    <property type="component" value="Unassembled WGS sequence"/>
</dbReference>
<gene>
    <name evidence="2" type="ORF">E2C01_101024</name>
</gene>
<dbReference type="AlphaFoldDB" id="A0A5B7KDN8"/>
<comment type="caution">
    <text evidence="2">The sequence shown here is derived from an EMBL/GenBank/DDBJ whole genome shotgun (WGS) entry which is preliminary data.</text>
</comment>
<feature type="region of interest" description="Disordered" evidence="1">
    <location>
        <begin position="51"/>
        <end position="113"/>
    </location>
</feature>
<accession>A0A5B7KDN8</accession>
<evidence type="ECO:0000313" key="3">
    <source>
        <dbReference type="Proteomes" id="UP000324222"/>
    </source>
</evidence>
<sequence>MSILSPSAERLTVVSRVVPRTVQLAKMQMFGGRDEEEEEQEDMVIGREVQPYITTTRESTPTPQFPKVVNKRRMMSGDVSASRVSSPSQSEARARVGVQPTQRPPSPKTGMLG</sequence>
<evidence type="ECO:0000313" key="2">
    <source>
        <dbReference type="EMBL" id="MPD05290.1"/>
    </source>
</evidence>
<organism evidence="2 3">
    <name type="scientific">Portunus trituberculatus</name>
    <name type="common">Swimming crab</name>
    <name type="synonym">Neptunus trituberculatus</name>
    <dbReference type="NCBI Taxonomy" id="210409"/>
    <lineage>
        <taxon>Eukaryota</taxon>
        <taxon>Metazoa</taxon>
        <taxon>Ecdysozoa</taxon>
        <taxon>Arthropoda</taxon>
        <taxon>Crustacea</taxon>
        <taxon>Multicrustacea</taxon>
        <taxon>Malacostraca</taxon>
        <taxon>Eumalacostraca</taxon>
        <taxon>Eucarida</taxon>
        <taxon>Decapoda</taxon>
        <taxon>Pleocyemata</taxon>
        <taxon>Brachyura</taxon>
        <taxon>Eubrachyura</taxon>
        <taxon>Portunoidea</taxon>
        <taxon>Portunidae</taxon>
        <taxon>Portuninae</taxon>
        <taxon>Portunus</taxon>
    </lineage>
</organism>
<reference evidence="2 3" key="1">
    <citation type="submission" date="2019-05" db="EMBL/GenBank/DDBJ databases">
        <title>Another draft genome of Portunus trituberculatus and its Hox gene families provides insights of decapod evolution.</title>
        <authorList>
            <person name="Jeong J.-H."/>
            <person name="Song I."/>
            <person name="Kim S."/>
            <person name="Choi T."/>
            <person name="Kim D."/>
            <person name="Ryu S."/>
            <person name="Kim W."/>
        </authorList>
    </citation>
    <scope>NUCLEOTIDE SEQUENCE [LARGE SCALE GENOMIC DNA]</scope>
    <source>
        <tissue evidence="2">Muscle</tissue>
    </source>
</reference>